<dbReference type="PANTHER" id="PTHR30572:SF18">
    <property type="entry name" value="ABC-TYPE MACROLIDE FAMILY EXPORT SYSTEM PERMEASE COMPONENT 2"/>
    <property type="match status" value="1"/>
</dbReference>
<reference evidence="10" key="1">
    <citation type="submission" date="2016-10" db="EMBL/GenBank/DDBJ databases">
        <authorList>
            <person name="Varghese N."/>
            <person name="Submissions S."/>
        </authorList>
    </citation>
    <scope>NUCLEOTIDE SEQUENCE [LARGE SCALE GENOMIC DNA]</scope>
    <source>
        <strain evidence="10">Gh-67</strain>
    </source>
</reference>
<keyword evidence="2" id="KW-1003">Cell membrane</keyword>
<name>A0A1G7XM73_9SPHI</name>
<dbReference type="InterPro" id="IPR003838">
    <property type="entry name" value="ABC3_permease_C"/>
</dbReference>
<feature type="transmembrane region" description="Helical" evidence="6">
    <location>
        <begin position="419"/>
        <end position="442"/>
    </location>
</feature>
<evidence type="ECO:0000256" key="4">
    <source>
        <dbReference type="ARBA" id="ARBA00022989"/>
    </source>
</evidence>
<keyword evidence="4 6" id="KW-1133">Transmembrane helix</keyword>
<evidence type="ECO:0000259" key="7">
    <source>
        <dbReference type="Pfam" id="PF02687"/>
    </source>
</evidence>
<keyword evidence="3 6" id="KW-0812">Transmembrane</keyword>
<feature type="domain" description="ABC3 transporter permease C-terminal" evidence="7">
    <location>
        <begin position="286"/>
        <end position="403"/>
    </location>
</feature>
<dbReference type="GO" id="GO:0022857">
    <property type="term" value="F:transmembrane transporter activity"/>
    <property type="evidence" value="ECO:0007669"/>
    <property type="project" value="TreeGrafter"/>
</dbReference>
<dbReference type="STRING" id="551996.SAMN05192573_105108"/>
<dbReference type="AlphaFoldDB" id="A0A1G7XM73"/>
<comment type="subcellular location">
    <subcellularLocation>
        <location evidence="1">Cell membrane</location>
        <topology evidence="1">Multi-pass membrane protein</topology>
    </subcellularLocation>
</comment>
<dbReference type="RefSeq" id="WP_091167210.1">
    <property type="nucleotide sequence ID" value="NZ_FNCG01000005.1"/>
</dbReference>
<feature type="transmembrane region" description="Helical" evidence="6">
    <location>
        <begin position="715"/>
        <end position="734"/>
    </location>
</feature>
<evidence type="ECO:0000259" key="8">
    <source>
        <dbReference type="Pfam" id="PF12704"/>
    </source>
</evidence>
<evidence type="ECO:0000256" key="6">
    <source>
        <dbReference type="SAM" id="Phobius"/>
    </source>
</evidence>
<evidence type="ECO:0000256" key="2">
    <source>
        <dbReference type="ARBA" id="ARBA00022475"/>
    </source>
</evidence>
<protein>
    <submittedName>
        <fullName evidence="9">Putative ABC transport system permease protein</fullName>
    </submittedName>
</protein>
<feature type="transmembrane region" description="Helical" evidence="6">
    <location>
        <begin position="21"/>
        <end position="41"/>
    </location>
</feature>
<gene>
    <name evidence="9" type="ORF">SAMN05192573_105108</name>
</gene>
<keyword evidence="5 6" id="KW-0472">Membrane</keyword>
<dbReference type="PANTHER" id="PTHR30572">
    <property type="entry name" value="MEMBRANE COMPONENT OF TRANSPORTER-RELATED"/>
    <property type="match status" value="1"/>
</dbReference>
<evidence type="ECO:0000256" key="5">
    <source>
        <dbReference type="ARBA" id="ARBA00023136"/>
    </source>
</evidence>
<proteinExistence type="predicted"/>
<feature type="domain" description="MacB-like periplasmic core" evidence="8">
    <location>
        <begin position="459"/>
        <end position="624"/>
    </location>
</feature>
<feature type="transmembrane region" description="Helical" evidence="6">
    <location>
        <begin position="746"/>
        <end position="769"/>
    </location>
</feature>
<dbReference type="EMBL" id="FNCG01000005">
    <property type="protein sequence ID" value="SDG85252.1"/>
    <property type="molecule type" value="Genomic_DNA"/>
</dbReference>
<dbReference type="Pfam" id="PF02687">
    <property type="entry name" value="FtsX"/>
    <property type="match status" value="2"/>
</dbReference>
<dbReference type="InterPro" id="IPR050250">
    <property type="entry name" value="Macrolide_Exporter_MacB"/>
</dbReference>
<feature type="transmembrane region" description="Helical" evidence="6">
    <location>
        <begin position="328"/>
        <end position="355"/>
    </location>
</feature>
<feature type="domain" description="MacB-like periplasmic core" evidence="8">
    <location>
        <begin position="20"/>
        <end position="245"/>
    </location>
</feature>
<evidence type="ECO:0000256" key="3">
    <source>
        <dbReference type="ARBA" id="ARBA00022692"/>
    </source>
</evidence>
<keyword evidence="10" id="KW-1185">Reference proteome</keyword>
<evidence type="ECO:0000313" key="9">
    <source>
        <dbReference type="EMBL" id="SDG85252.1"/>
    </source>
</evidence>
<feature type="domain" description="ABC3 transporter permease C-terminal" evidence="7">
    <location>
        <begin position="667"/>
        <end position="775"/>
    </location>
</feature>
<dbReference type="Proteomes" id="UP000199705">
    <property type="component" value="Unassembled WGS sequence"/>
</dbReference>
<dbReference type="GO" id="GO:0005886">
    <property type="term" value="C:plasma membrane"/>
    <property type="evidence" value="ECO:0007669"/>
    <property type="project" value="UniProtKB-SubCell"/>
</dbReference>
<feature type="transmembrane region" description="Helical" evidence="6">
    <location>
        <begin position="282"/>
        <end position="303"/>
    </location>
</feature>
<evidence type="ECO:0000256" key="1">
    <source>
        <dbReference type="ARBA" id="ARBA00004651"/>
    </source>
</evidence>
<accession>A0A1G7XM73</accession>
<organism evidence="9 10">
    <name type="scientific">Mucilaginibacter gossypii</name>
    <dbReference type="NCBI Taxonomy" id="551996"/>
    <lineage>
        <taxon>Bacteria</taxon>
        <taxon>Pseudomonadati</taxon>
        <taxon>Bacteroidota</taxon>
        <taxon>Sphingobacteriia</taxon>
        <taxon>Sphingobacteriales</taxon>
        <taxon>Sphingobacteriaceae</taxon>
        <taxon>Mucilaginibacter</taxon>
    </lineage>
</organism>
<feature type="transmembrane region" description="Helical" evidence="6">
    <location>
        <begin position="663"/>
        <end position="687"/>
    </location>
</feature>
<dbReference type="Pfam" id="PF12704">
    <property type="entry name" value="MacB_PCD"/>
    <property type="match status" value="2"/>
</dbReference>
<feature type="transmembrane region" description="Helical" evidence="6">
    <location>
        <begin position="375"/>
        <end position="398"/>
    </location>
</feature>
<dbReference type="InterPro" id="IPR025857">
    <property type="entry name" value="MacB_PCD"/>
</dbReference>
<evidence type="ECO:0000313" key="10">
    <source>
        <dbReference type="Proteomes" id="UP000199705"/>
    </source>
</evidence>
<sequence>MLKNYIKTAWRNLVRNKFYSVINIAGLTVGLAIGILILLWVQDEFSFDSFHKNASNIYRVELFGGTGASKQIWQTTVAPMGPLAKQELPVVQDQVRITNNWFFSLFKYQDKIFNEQAVGFADPSLFTVFDFPLIEGNKAKPFTNDNSVVITKRTAKKYFGNQDALGKVIVADNKENFTVSGVIDDFPLNSSINYDMIMPMSYHIKYMFTNNKVDLNHDFSNYAYETYLLLKPGTSLKKLSADLNKVHLKRKPEDTDADYLLLPATKMHLYNADGTDRGISTVHIFIIIALVILVIACINYVNLSTARAMLRAKEISMRKIIGAAKTQLFMQFVVETALLFILSSVLAVLVIYNVIPVFNEIAGKQLVFNLSNYHIWLVIAGTITATLVLSSIYPALLLSSFEPLKALKGKISNGIGDVVFRKILVVVQFTFSVVLIIGTIVITSQLNYIRSKNLGYDKSHVFAFWMRDMKDHYDAVKAELLKQPGVEAVTRSSGNIVNNGGISGDNDWDGKATGQTFIVHPQGIDKDFISFFKIKMTAGRGFDGSVSDSAHYILNEAAIKELGMKDPIGKRFRLRKTEGTIIGVVKDFHFASMREKIGPMVFFYAPDTYASLYIKTTGDGAPKAIAAAEKEFKQYNGQFPFGYTFLDDIFNNLYQGEQREGTLFNYFAGIAILISCLGLLGLAAYTAQVRTREIGVRKVLGATVTNVVALLAKDFIKLVLIAIVIAFPIAWLAMSHWLDAFAYRVGISWTTFILSAAIALLIAFITISFQSVKAALANPVDSLRRE</sequence>